<proteinExistence type="predicted"/>
<evidence type="ECO:0000313" key="1">
    <source>
        <dbReference type="EMBL" id="KJS63097.1"/>
    </source>
</evidence>
<comment type="caution">
    <text evidence="1">The sequence shown here is derived from an EMBL/GenBank/DDBJ whole genome shotgun (WGS) entry which is preliminary data.</text>
</comment>
<dbReference type="SUPFAM" id="SSF53474">
    <property type="entry name" value="alpha/beta-Hydrolases"/>
    <property type="match status" value="1"/>
</dbReference>
<dbReference type="EMBL" id="JZKH01000006">
    <property type="protein sequence ID" value="KJS63097.1"/>
    <property type="molecule type" value="Genomic_DNA"/>
</dbReference>
<dbReference type="OrthoDB" id="8587800at2"/>
<dbReference type="InterPro" id="IPR029058">
    <property type="entry name" value="AB_hydrolase_fold"/>
</dbReference>
<dbReference type="AlphaFoldDB" id="A0A0F2TMY9"/>
<dbReference type="PATRIC" id="fig|359131.3.peg.5599"/>
<evidence type="ECO:0000313" key="2">
    <source>
        <dbReference type="Proteomes" id="UP000033699"/>
    </source>
</evidence>
<dbReference type="Proteomes" id="UP000033699">
    <property type="component" value="Unassembled WGS sequence"/>
</dbReference>
<protein>
    <recommendedName>
        <fullName evidence="3">Esterase FrsA</fullName>
    </recommendedName>
</protein>
<accession>A0A0F2TMY9</accession>
<name>A0A0F2TMY9_STRR3</name>
<sequence>MPFTWPLDPQDLFAERYPQMTLALPAAEVDAVRAAVTEMWPDRPGGWVYEWSALAARHAAAGRHREAAQAYGWAKFPSLADGPKRTALARQVEQYVLAAPGFPVEFERRSLTVPYRGGTATLPVHLMAAPGLPADAPVLLASGGVDSWKADLHGVWEQLALALPARLLLFDLAGTGETAHLPMTPDGGAEVIEGLIAFARTIGNGTVGHFGISMGGYYSARSGLSGTVDAAVVLGGPVERSFAPGRGFAFGMDGIVGNALGFDEVPGRAEREEAFAAFDLRPLLDLAVNAPMLVVNGEDDVHVPRHDTLVFAGRRATRVELVPDTGHCAVSRFGEAMALIVPWLRLALIG</sequence>
<dbReference type="InterPro" id="IPR010520">
    <property type="entry name" value="FrsA-like"/>
</dbReference>
<dbReference type="RefSeq" id="WP_045692814.1">
    <property type="nucleotide sequence ID" value="NZ_JZKH01000006.1"/>
</dbReference>
<keyword evidence="2" id="KW-1185">Reference proteome</keyword>
<evidence type="ECO:0008006" key="3">
    <source>
        <dbReference type="Google" id="ProtNLM"/>
    </source>
</evidence>
<dbReference type="Gene3D" id="3.40.50.1820">
    <property type="entry name" value="alpha/beta hydrolase"/>
    <property type="match status" value="1"/>
</dbReference>
<gene>
    <name evidence="1" type="ORF">VM95_05130</name>
</gene>
<reference evidence="1 2" key="1">
    <citation type="submission" date="2015-02" db="EMBL/GenBank/DDBJ databases">
        <authorList>
            <person name="Ju K.-S."/>
            <person name="Doroghazi J.R."/>
            <person name="Metcalf W."/>
        </authorList>
    </citation>
    <scope>NUCLEOTIDE SEQUENCE [LARGE SCALE GENOMIC DNA]</scope>
    <source>
        <strain evidence="1 2">ATCC 31215</strain>
    </source>
</reference>
<dbReference type="Pfam" id="PF06500">
    <property type="entry name" value="FrsA-like"/>
    <property type="match status" value="1"/>
</dbReference>
<organism evidence="1 2">
    <name type="scientific">Streptomyces rubellomurinus (strain ATCC 31215)</name>
    <dbReference type="NCBI Taxonomy" id="359131"/>
    <lineage>
        <taxon>Bacteria</taxon>
        <taxon>Bacillati</taxon>
        <taxon>Actinomycetota</taxon>
        <taxon>Actinomycetes</taxon>
        <taxon>Kitasatosporales</taxon>
        <taxon>Streptomycetaceae</taxon>
        <taxon>Streptomyces</taxon>
    </lineage>
</organism>